<sequence>MIKKEYPKSRQVCKVTFYTPKLKAETVQLVGDFNNWELMASPMQKLSDKRFKLIIELEKGKEYQYRFFVDQKEWLNDPEADRCAINEFGSENCIIVT</sequence>
<dbReference type="AlphaFoldDB" id="A0A1F7YPS9"/>
<dbReference type="SUPFAM" id="SSF81296">
    <property type="entry name" value="E set domains"/>
    <property type="match status" value="1"/>
</dbReference>
<organism evidence="3 4">
    <name type="scientific">Candidatus Woesebacteria bacterium RIFCSPHIGHO2_01_FULL_41_10</name>
    <dbReference type="NCBI Taxonomy" id="1802500"/>
    <lineage>
        <taxon>Bacteria</taxon>
        <taxon>Candidatus Woeseibacteriota</taxon>
    </lineage>
</organism>
<dbReference type="InterPro" id="IPR032640">
    <property type="entry name" value="AMPK1_CBM"/>
</dbReference>
<dbReference type="GO" id="GO:0005737">
    <property type="term" value="C:cytoplasm"/>
    <property type="evidence" value="ECO:0007669"/>
    <property type="project" value="TreeGrafter"/>
</dbReference>
<dbReference type="InterPro" id="IPR050827">
    <property type="entry name" value="CRP1_MDG1_kinase"/>
</dbReference>
<gene>
    <name evidence="3" type="ORF">A2801_02005</name>
</gene>
<dbReference type="GO" id="GO:0031588">
    <property type="term" value="C:nucleotide-activated protein kinase complex"/>
    <property type="evidence" value="ECO:0007669"/>
    <property type="project" value="TreeGrafter"/>
</dbReference>
<comment type="similarity">
    <text evidence="1">Belongs to the 5'-AMP-activated protein kinase beta subunit family.</text>
</comment>
<dbReference type="CDD" id="cd07184">
    <property type="entry name" value="E_set_Isoamylase_like_N"/>
    <property type="match status" value="1"/>
</dbReference>
<dbReference type="Proteomes" id="UP000177263">
    <property type="component" value="Unassembled WGS sequence"/>
</dbReference>
<dbReference type="STRING" id="1802500.A2801_02005"/>
<evidence type="ECO:0000313" key="3">
    <source>
        <dbReference type="EMBL" id="OGM29277.1"/>
    </source>
</evidence>
<dbReference type="Gene3D" id="2.60.40.10">
    <property type="entry name" value="Immunoglobulins"/>
    <property type="match status" value="1"/>
</dbReference>
<dbReference type="InterPro" id="IPR013783">
    <property type="entry name" value="Ig-like_fold"/>
</dbReference>
<dbReference type="GO" id="GO:0019901">
    <property type="term" value="F:protein kinase binding"/>
    <property type="evidence" value="ECO:0007669"/>
    <property type="project" value="TreeGrafter"/>
</dbReference>
<comment type="caution">
    <text evidence="3">The sequence shown here is derived from an EMBL/GenBank/DDBJ whole genome shotgun (WGS) entry which is preliminary data.</text>
</comment>
<dbReference type="InterPro" id="IPR014756">
    <property type="entry name" value="Ig_E-set"/>
</dbReference>
<protein>
    <recommendedName>
        <fullName evidence="2">AMP-activated protein kinase glycogen-binding domain-containing protein</fullName>
    </recommendedName>
</protein>
<evidence type="ECO:0000259" key="2">
    <source>
        <dbReference type="Pfam" id="PF16561"/>
    </source>
</evidence>
<accession>A0A1F7YPS9</accession>
<reference evidence="3 4" key="1">
    <citation type="journal article" date="2016" name="Nat. Commun.">
        <title>Thousands of microbial genomes shed light on interconnected biogeochemical processes in an aquifer system.</title>
        <authorList>
            <person name="Anantharaman K."/>
            <person name="Brown C.T."/>
            <person name="Hug L.A."/>
            <person name="Sharon I."/>
            <person name="Castelle C.J."/>
            <person name="Probst A.J."/>
            <person name="Thomas B.C."/>
            <person name="Singh A."/>
            <person name="Wilkins M.J."/>
            <person name="Karaoz U."/>
            <person name="Brodie E.L."/>
            <person name="Williams K.H."/>
            <person name="Hubbard S.S."/>
            <person name="Banfield J.F."/>
        </authorList>
    </citation>
    <scope>NUCLEOTIDE SEQUENCE [LARGE SCALE GENOMIC DNA]</scope>
</reference>
<evidence type="ECO:0000256" key="1">
    <source>
        <dbReference type="ARBA" id="ARBA00010926"/>
    </source>
</evidence>
<dbReference type="PANTHER" id="PTHR10343:SF84">
    <property type="entry name" value="5'-AMP-ACTIVATED PROTEIN KINASE SUBUNIT BETA-1"/>
    <property type="match status" value="1"/>
</dbReference>
<feature type="domain" description="AMP-activated protein kinase glycogen-binding" evidence="2">
    <location>
        <begin position="23"/>
        <end position="94"/>
    </location>
</feature>
<dbReference type="Pfam" id="PF16561">
    <property type="entry name" value="AMPK1_CBM"/>
    <property type="match status" value="1"/>
</dbReference>
<evidence type="ECO:0000313" key="4">
    <source>
        <dbReference type="Proteomes" id="UP000177263"/>
    </source>
</evidence>
<name>A0A1F7YPS9_9BACT</name>
<dbReference type="GO" id="GO:0007165">
    <property type="term" value="P:signal transduction"/>
    <property type="evidence" value="ECO:0007669"/>
    <property type="project" value="TreeGrafter"/>
</dbReference>
<dbReference type="PANTHER" id="PTHR10343">
    <property type="entry name" value="5'-AMP-ACTIVATED PROTEIN KINASE , BETA SUBUNIT"/>
    <property type="match status" value="1"/>
</dbReference>
<dbReference type="EMBL" id="MGGM01000015">
    <property type="protein sequence ID" value="OGM29277.1"/>
    <property type="molecule type" value="Genomic_DNA"/>
</dbReference>
<proteinExistence type="inferred from homology"/>